<gene>
    <name evidence="2" type="ORF">IFM89_013111</name>
</gene>
<dbReference type="InterPro" id="IPR018289">
    <property type="entry name" value="MULE_transposase_dom"/>
</dbReference>
<comment type="caution">
    <text evidence="2">The sequence shown here is derived from an EMBL/GenBank/DDBJ whole genome shotgun (WGS) entry which is preliminary data.</text>
</comment>
<evidence type="ECO:0000259" key="1">
    <source>
        <dbReference type="Pfam" id="PF10551"/>
    </source>
</evidence>
<evidence type="ECO:0000313" key="3">
    <source>
        <dbReference type="Proteomes" id="UP000631114"/>
    </source>
</evidence>
<proteinExistence type="predicted"/>
<feature type="domain" description="MULE transposase" evidence="1">
    <location>
        <begin position="31"/>
        <end position="99"/>
    </location>
</feature>
<evidence type="ECO:0000313" key="2">
    <source>
        <dbReference type="EMBL" id="KAF9620494.1"/>
    </source>
</evidence>
<organism evidence="2 3">
    <name type="scientific">Coptis chinensis</name>
    <dbReference type="NCBI Taxonomy" id="261450"/>
    <lineage>
        <taxon>Eukaryota</taxon>
        <taxon>Viridiplantae</taxon>
        <taxon>Streptophyta</taxon>
        <taxon>Embryophyta</taxon>
        <taxon>Tracheophyta</taxon>
        <taxon>Spermatophyta</taxon>
        <taxon>Magnoliopsida</taxon>
        <taxon>Ranunculales</taxon>
        <taxon>Ranunculaceae</taxon>
        <taxon>Coptidoideae</taxon>
        <taxon>Coptis</taxon>
    </lineage>
</organism>
<protein>
    <recommendedName>
        <fullName evidence="1">MULE transposase domain-containing protein</fullName>
    </recommendedName>
</protein>
<dbReference type="PANTHER" id="PTHR31973">
    <property type="entry name" value="POLYPROTEIN, PUTATIVE-RELATED"/>
    <property type="match status" value="1"/>
</dbReference>
<dbReference type="AlphaFoldDB" id="A0A835IND4"/>
<dbReference type="OrthoDB" id="1938144at2759"/>
<dbReference type="EMBL" id="JADFTS010000002">
    <property type="protein sequence ID" value="KAF9620494.1"/>
    <property type="molecule type" value="Genomic_DNA"/>
</dbReference>
<keyword evidence="3" id="KW-1185">Reference proteome</keyword>
<dbReference type="Proteomes" id="UP000631114">
    <property type="component" value="Unassembled WGS sequence"/>
</dbReference>
<dbReference type="PANTHER" id="PTHR31973:SF166">
    <property type="entry name" value="OS10G0104700 PROTEIN"/>
    <property type="match status" value="1"/>
</dbReference>
<sequence>MLCSYGVGESSTSGDNSSNSYGSSCASGSGTGIFPLAIAIVVSETNVNWFWFLEQLKLVISSDRILTFLSDRHVGLVKNIPIVFPGSFHSYCLWHLKNNVGSAIRKDNKLRKYVVKLFSDCAYAASHHEFFTCAEKLKKYGGLPVQRFLEDIRLENWANAYFRGARYGEMCSTLAECFNAWITKERFLPITPMLFGIMEKMMEMSWNRLEESMKWNFVLCPKMEIVLASKVEAARTLRVTKLNPFSRNLEFRKQLADEVFNVY</sequence>
<accession>A0A835IND4</accession>
<reference evidence="2 3" key="1">
    <citation type="submission" date="2020-10" db="EMBL/GenBank/DDBJ databases">
        <title>The Coptis chinensis genome and diversification of protoberbering-type alkaloids.</title>
        <authorList>
            <person name="Wang B."/>
            <person name="Shu S."/>
            <person name="Song C."/>
            <person name="Liu Y."/>
        </authorList>
    </citation>
    <scope>NUCLEOTIDE SEQUENCE [LARGE SCALE GENOMIC DNA]</scope>
    <source>
        <strain evidence="2">HL-2020</strain>
        <tissue evidence="2">Leaf</tissue>
    </source>
</reference>
<name>A0A835IND4_9MAGN</name>
<dbReference type="Pfam" id="PF10551">
    <property type="entry name" value="MULE"/>
    <property type="match status" value="1"/>
</dbReference>